<dbReference type="SMART" id="SM00941">
    <property type="entry name" value="PYNP_C"/>
    <property type="match status" value="1"/>
</dbReference>
<evidence type="ECO:0000256" key="3">
    <source>
        <dbReference type="ARBA" id="ARBA00022676"/>
    </source>
</evidence>
<reference evidence="6" key="1">
    <citation type="submission" date="2018-05" db="EMBL/GenBank/DDBJ databases">
        <authorList>
            <person name="Lanie J.A."/>
            <person name="Ng W.-L."/>
            <person name="Kazmierczak K.M."/>
            <person name="Andrzejewski T.M."/>
            <person name="Davidsen T.M."/>
            <person name="Wayne K.J."/>
            <person name="Tettelin H."/>
            <person name="Glass J.I."/>
            <person name="Rusch D."/>
            <person name="Podicherti R."/>
            <person name="Tsui H.-C.T."/>
            <person name="Winkler M.E."/>
        </authorList>
    </citation>
    <scope>NUCLEOTIDE SEQUENCE</scope>
</reference>
<dbReference type="NCBIfam" id="TIGR02644">
    <property type="entry name" value="Y_phosphoryl"/>
    <property type="match status" value="1"/>
</dbReference>
<evidence type="ECO:0000313" key="6">
    <source>
        <dbReference type="EMBL" id="SVA24389.1"/>
    </source>
</evidence>
<dbReference type="Gene3D" id="1.20.970.10">
    <property type="entry name" value="Transferase, Pyrimidine Nucleoside Phosphorylase, Chain C"/>
    <property type="match status" value="1"/>
</dbReference>
<evidence type="ECO:0000256" key="4">
    <source>
        <dbReference type="ARBA" id="ARBA00022679"/>
    </source>
</evidence>
<dbReference type="Pfam" id="PF02885">
    <property type="entry name" value="Glycos_trans_3N"/>
    <property type="match status" value="1"/>
</dbReference>
<protein>
    <recommendedName>
        <fullName evidence="5">Pyrimidine nucleoside phosphorylase C-terminal domain-containing protein</fullName>
    </recommendedName>
</protein>
<dbReference type="InterPro" id="IPR000053">
    <property type="entry name" value="Thymidine/pyrmidine_PPase"/>
</dbReference>
<dbReference type="EMBL" id="UINC01005922">
    <property type="protein sequence ID" value="SVA24389.1"/>
    <property type="molecule type" value="Genomic_DNA"/>
</dbReference>
<dbReference type="AlphaFoldDB" id="A0A381U8B6"/>
<dbReference type="InterPro" id="IPR036320">
    <property type="entry name" value="Glycosyl_Trfase_fam3_N_dom_sf"/>
</dbReference>
<comment type="subunit">
    <text evidence="2">Homodimer.</text>
</comment>
<dbReference type="Gene3D" id="3.90.1170.30">
    <property type="entry name" value="Pyrimidine nucleoside phosphorylase-like, C-terminal domain"/>
    <property type="match status" value="1"/>
</dbReference>
<feature type="domain" description="Pyrimidine nucleoside phosphorylase C-terminal" evidence="5">
    <location>
        <begin position="341"/>
        <end position="415"/>
    </location>
</feature>
<evidence type="ECO:0000259" key="5">
    <source>
        <dbReference type="SMART" id="SM00941"/>
    </source>
</evidence>
<dbReference type="SUPFAM" id="SSF54680">
    <property type="entry name" value="Pyrimidine nucleoside phosphorylase C-terminal domain"/>
    <property type="match status" value="1"/>
</dbReference>
<dbReference type="GO" id="GO:0009032">
    <property type="term" value="F:thymidine phosphorylase activity"/>
    <property type="evidence" value="ECO:0007669"/>
    <property type="project" value="TreeGrafter"/>
</dbReference>
<accession>A0A381U8B6</accession>
<gene>
    <name evidence="6" type="ORF">METZ01_LOCUS77243</name>
</gene>
<dbReference type="Pfam" id="PF07831">
    <property type="entry name" value="PYNP_C"/>
    <property type="match status" value="1"/>
</dbReference>
<keyword evidence="3" id="KW-0328">Glycosyltransferase</keyword>
<proteinExistence type="inferred from homology"/>
<evidence type="ECO:0000256" key="2">
    <source>
        <dbReference type="ARBA" id="ARBA00011738"/>
    </source>
</evidence>
<dbReference type="SUPFAM" id="SSF47648">
    <property type="entry name" value="Nucleoside phosphorylase/phosphoribosyltransferase N-terminal domain"/>
    <property type="match status" value="1"/>
</dbReference>
<dbReference type="Pfam" id="PF00591">
    <property type="entry name" value="Glycos_transf_3"/>
    <property type="match status" value="1"/>
</dbReference>
<dbReference type="Gene3D" id="3.40.1030.10">
    <property type="entry name" value="Nucleoside phosphorylase/phosphoribosyltransferase catalytic domain"/>
    <property type="match status" value="1"/>
</dbReference>
<dbReference type="FunFam" id="3.40.1030.10:FF:000003">
    <property type="entry name" value="Pyrimidine-nucleoside phosphorylase"/>
    <property type="match status" value="1"/>
</dbReference>
<dbReference type="GO" id="GO:0004645">
    <property type="term" value="F:1,4-alpha-oligoglucan phosphorylase activity"/>
    <property type="evidence" value="ECO:0007669"/>
    <property type="project" value="InterPro"/>
</dbReference>
<evidence type="ECO:0000256" key="1">
    <source>
        <dbReference type="ARBA" id="ARBA00006915"/>
    </source>
</evidence>
<dbReference type="SUPFAM" id="SSF52418">
    <property type="entry name" value="Nucleoside phosphorylase/phosphoribosyltransferase catalytic domain"/>
    <property type="match status" value="1"/>
</dbReference>
<dbReference type="GO" id="GO:0006213">
    <property type="term" value="P:pyrimidine nucleoside metabolic process"/>
    <property type="evidence" value="ECO:0007669"/>
    <property type="project" value="InterPro"/>
</dbReference>
<comment type="similarity">
    <text evidence="1">Belongs to the thymidine/pyrimidine-nucleoside phosphorylase family.</text>
</comment>
<dbReference type="NCBIfam" id="NF004490">
    <property type="entry name" value="PRK05820.1"/>
    <property type="match status" value="1"/>
</dbReference>
<keyword evidence="4" id="KW-0808">Transferase</keyword>
<name>A0A381U8B6_9ZZZZ</name>
<dbReference type="GO" id="GO:0006206">
    <property type="term" value="P:pyrimidine nucleobase metabolic process"/>
    <property type="evidence" value="ECO:0007669"/>
    <property type="project" value="InterPro"/>
</dbReference>
<sequence length="426" mass="46598">MVALETIIQQKQSGEILSNTNIQFIVDGYTSGVISDDEMTTWLIAVFQNGMSHEETLEYTKVMLNSGITLDFSHLNGLVLDKHSTGGVGDKVSIILAPLLASCGLYIPMLAGRGLGHTQGTIDKLEAIPGYKTALSLTDFQQIVEKVGVSIMEQTEEICPADRKIYALRDVTNTVASFPLICGSIMSKKIAEGIQGLVLDIKMGNGAFMKTISEAKELGELLKTVGELYGLKVSICFTDMNQPLGNTAGLWCEVLESVECLKGNGPSDLMQVVYHLGQKALEIAGIENSEEKLKSNIKNGKAIKKFEEMIIAHGGETEMLGTPQLHKPKFRKEIFAKEDGFIGEMDTLQLGQAVVQLGGGRIQKNDKIDYSTGILFHKKIGEFIGKGEPLLEYFCSNSIKFKSGDNLLKNIFTIQTQKPNSPNLFY</sequence>
<dbReference type="InterPro" id="IPR013102">
    <property type="entry name" value="PYNP_C"/>
</dbReference>
<dbReference type="PANTHER" id="PTHR10515">
    <property type="entry name" value="THYMIDINE PHOSPHORYLASE"/>
    <property type="match status" value="1"/>
</dbReference>
<dbReference type="InterPro" id="IPR000312">
    <property type="entry name" value="Glycosyl_Trfase_fam3"/>
</dbReference>
<dbReference type="InterPro" id="IPR035902">
    <property type="entry name" value="Nuc_phospho_transferase"/>
</dbReference>
<dbReference type="PIRSF" id="PIRSF000478">
    <property type="entry name" value="TP_PyNP"/>
    <property type="match status" value="1"/>
</dbReference>
<dbReference type="PANTHER" id="PTHR10515:SF0">
    <property type="entry name" value="THYMIDINE PHOSPHORYLASE"/>
    <property type="match status" value="1"/>
</dbReference>
<dbReference type="InterPro" id="IPR036566">
    <property type="entry name" value="PYNP-like_C_sf"/>
</dbReference>
<dbReference type="InterPro" id="IPR017459">
    <property type="entry name" value="Glycosyl_Trfase_fam3_N_dom"/>
</dbReference>
<dbReference type="InterPro" id="IPR018090">
    <property type="entry name" value="Pyrmidine_PPas_bac/euk"/>
</dbReference>
<organism evidence="6">
    <name type="scientific">marine metagenome</name>
    <dbReference type="NCBI Taxonomy" id="408172"/>
    <lineage>
        <taxon>unclassified sequences</taxon>
        <taxon>metagenomes</taxon>
        <taxon>ecological metagenomes</taxon>
    </lineage>
</organism>
<dbReference type="GO" id="GO:0005829">
    <property type="term" value="C:cytosol"/>
    <property type="evidence" value="ECO:0007669"/>
    <property type="project" value="TreeGrafter"/>
</dbReference>